<feature type="domain" description="C2H2-type" evidence="9">
    <location>
        <begin position="238"/>
        <end position="264"/>
    </location>
</feature>
<evidence type="ECO:0000256" key="2">
    <source>
        <dbReference type="ARBA" id="ARBA00022723"/>
    </source>
</evidence>
<dbReference type="PANTHER" id="PTHR23226">
    <property type="entry name" value="ZINC FINGER AND SCAN DOMAIN-CONTAINING"/>
    <property type="match status" value="1"/>
</dbReference>
<dbReference type="Pfam" id="PF00096">
    <property type="entry name" value="zf-C2H2"/>
    <property type="match status" value="7"/>
</dbReference>
<name>A0ABV0X7X1_9TELE</name>
<evidence type="ECO:0000256" key="3">
    <source>
        <dbReference type="ARBA" id="ARBA00022737"/>
    </source>
</evidence>
<reference evidence="10 11" key="1">
    <citation type="submission" date="2021-06" db="EMBL/GenBank/DDBJ databases">
        <authorList>
            <person name="Palmer J.M."/>
        </authorList>
    </citation>
    <scope>NUCLEOTIDE SEQUENCE [LARGE SCALE GENOMIC DNA]</scope>
    <source>
        <strain evidence="10 11">XR_2019</strain>
        <tissue evidence="10">Muscle</tissue>
    </source>
</reference>
<feature type="compositionally biased region" description="Basic and acidic residues" evidence="8">
    <location>
        <begin position="188"/>
        <end position="197"/>
    </location>
</feature>
<keyword evidence="4 7" id="KW-0863">Zinc-finger</keyword>
<dbReference type="SUPFAM" id="SSF57667">
    <property type="entry name" value="beta-beta-alpha zinc fingers"/>
    <property type="match status" value="4"/>
</dbReference>
<comment type="subcellular location">
    <subcellularLocation>
        <location evidence="1">Nucleus</location>
    </subcellularLocation>
</comment>
<keyword evidence="11" id="KW-1185">Reference proteome</keyword>
<protein>
    <recommendedName>
        <fullName evidence="9">C2H2-type domain-containing protein</fullName>
    </recommendedName>
</protein>
<dbReference type="PANTHER" id="PTHR23226:SF416">
    <property type="entry name" value="FI01424P"/>
    <property type="match status" value="1"/>
</dbReference>
<evidence type="ECO:0000256" key="7">
    <source>
        <dbReference type="PROSITE-ProRule" id="PRU00042"/>
    </source>
</evidence>
<dbReference type="PROSITE" id="PS00028">
    <property type="entry name" value="ZINC_FINGER_C2H2_1"/>
    <property type="match status" value="6"/>
</dbReference>
<dbReference type="Proteomes" id="UP001444071">
    <property type="component" value="Unassembled WGS sequence"/>
</dbReference>
<feature type="domain" description="C2H2-type" evidence="9">
    <location>
        <begin position="265"/>
        <end position="292"/>
    </location>
</feature>
<feature type="compositionally biased region" description="Basic residues" evidence="8">
    <location>
        <begin position="201"/>
        <end position="214"/>
    </location>
</feature>
<accession>A0ABV0X7X1</accession>
<keyword evidence="6" id="KW-0539">Nucleus</keyword>
<comment type="caution">
    <text evidence="10">The sequence shown here is derived from an EMBL/GenBank/DDBJ whole genome shotgun (WGS) entry which is preliminary data.</text>
</comment>
<evidence type="ECO:0000256" key="6">
    <source>
        <dbReference type="ARBA" id="ARBA00023242"/>
    </source>
</evidence>
<keyword evidence="5" id="KW-0862">Zinc</keyword>
<gene>
    <name evidence="10" type="ORF">XENORESO_002062</name>
</gene>
<keyword evidence="3" id="KW-0677">Repeat</keyword>
<feature type="domain" description="C2H2-type" evidence="9">
    <location>
        <begin position="349"/>
        <end position="376"/>
    </location>
</feature>
<dbReference type="InterPro" id="IPR036236">
    <property type="entry name" value="Znf_C2H2_sf"/>
</dbReference>
<sequence length="434" mass="50475">MPSAQSLREFIRERLTVAAEEIFIEVDKTIVLYEEELDHQRRLLEICWKPQIKLQRIDLPLHYIWKEEEVYPEQQFYNQERSSGLHQEVPEPCQMKESLEELEPEQIQEKHVLLELLHIKEEEGEPDPLQIKDEQEELCISLEKEQLGLKQVTDTFMESSTYEERDHMEPEPNGDNLLVQNSSQPEKQNQERSDHNGTKSRINKLKQKKRHQKIKGHIDNVDSPKLKEQKKTNMNENRFCRICGKSFARRHLTEHMRTHIGEKPFSCLTCGKRFSGKGNLSKHIRTHTGEKSFSCLTCGKSFSLRGNLSRHIKSHTGEKSFSCLTCGKGFVQQIHLTHHIRTHTGEKSFSCLTCGKSFSLRGNLSRHIKSHTGEKSFSCLTCGKGFVQQIHLTCHMRTHTGEKPFPCLTCGQAFSKRRSLFHHSRIHTGEKPFM</sequence>
<evidence type="ECO:0000256" key="1">
    <source>
        <dbReference type="ARBA" id="ARBA00004123"/>
    </source>
</evidence>
<feature type="domain" description="C2H2-type" evidence="9">
    <location>
        <begin position="377"/>
        <end position="404"/>
    </location>
</feature>
<organism evidence="10 11">
    <name type="scientific">Xenotaenia resolanae</name>
    <dbReference type="NCBI Taxonomy" id="208358"/>
    <lineage>
        <taxon>Eukaryota</taxon>
        <taxon>Metazoa</taxon>
        <taxon>Chordata</taxon>
        <taxon>Craniata</taxon>
        <taxon>Vertebrata</taxon>
        <taxon>Euteleostomi</taxon>
        <taxon>Actinopterygii</taxon>
        <taxon>Neopterygii</taxon>
        <taxon>Teleostei</taxon>
        <taxon>Neoteleostei</taxon>
        <taxon>Acanthomorphata</taxon>
        <taxon>Ovalentaria</taxon>
        <taxon>Atherinomorphae</taxon>
        <taxon>Cyprinodontiformes</taxon>
        <taxon>Goodeidae</taxon>
        <taxon>Xenotaenia</taxon>
    </lineage>
</organism>
<feature type="region of interest" description="Disordered" evidence="8">
    <location>
        <begin position="160"/>
        <end position="214"/>
    </location>
</feature>
<dbReference type="InterPro" id="IPR013087">
    <property type="entry name" value="Znf_C2H2_type"/>
</dbReference>
<evidence type="ECO:0000313" key="10">
    <source>
        <dbReference type="EMBL" id="MEQ2277389.1"/>
    </source>
</evidence>
<feature type="domain" description="C2H2-type" evidence="9">
    <location>
        <begin position="405"/>
        <end position="432"/>
    </location>
</feature>
<feature type="domain" description="C2H2-type" evidence="9">
    <location>
        <begin position="293"/>
        <end position="320"/>
    </location>
</feature>
<evidence type="ECO:0000256" key="5">
    <source>
        <dbReference type="ARBA" id="ARBA00022833"/>
    </source>
</evidence>
<dbReference type="Gene3D" id="3.30.160.60">
    <property type="entry name" value="Classic Zinc Finger"/>
    <property type="match status" value="7"/>
</dbReference>
<evidence type="ECO:0000256" key="4">
    <source>
        <dbReference type="ARBA" id="ARBA00022771"/>
    </source>
</evidence>
<keyword evidence="2" id="KW-0479">Metal-binding</keyword>
<feature type="compositionally biased region" description="Polar residues" evidence="8">
    <location>
        <begin position="178"/>
        <end position="187"/>
    </location>
</feature>
<evidence type="ECO:0000259" key="9">
    <source>
        <dbReference type="PROSITE" id="PS50157"/>
    </source>
</evidence>
<feature type="domain" description="C2H2-type" evidence="9">
    <location>
        <begin position="321"/>
        <end position="348"/>
    </location>
</feature>
<dbReference type="EMBL" id="JAHRIM010091431">
    <property type="protein sequence ID" value="MEQ2277389.1"/>
    <property type="molecule type" value="Genomic_DNA"/>
</dbReference>
<proteinExistence type="predicted"/>
<dbReference type="PROSITE" id="PS50157">
    <property type="entry name" value="ZINC_FINGER_C2H2_2"/>
    <property type="match status" value="7"/>
</dbReference>
<evidence type="ECO:0000256" key="8">
    <source>
        <dbReference type="SAM" id="MobiDB-lite"/>
    </source>
</evidence>
<dbReference type="SMART" id="SM00355">
    <property type="entry name" value="ZnF_C2H2"/>
    <property type="match status" value="7"/>
</dbReference>
<evidence type="ECO:0000313" key="11">
    <source>
        <dbReference type="Proteomes" id="UP001444071"/>
    </source>
</evidence>